<evidence type="ECO:0000259" key="2">
    <source>
        <dbReference type="Pfam" id="PF14432"/>
    </source>
</evidence>
<gene>
    <name evidence="3" type="ORF">Sango_2140100</name>
</gene>
<proteinExistence type="inferred from homology"/>
<dbReference type="GO" id="GO:0008270">
    <property type="term" value="F:zinc ion binding"/>
    <property type="evidence" value="ECO:0007669"/>
    <property type="project" value="InterPro"/>
</dbReference>
<dbReference type="Proteomes" id="UP001289374">
    <property type="component" value="Unassembled WGS sequence"/>
</dbReference>
<reference evidence="3" key="2">
    <citation type="journal article" date="2024" name="Plant">
        <title>Genomic evolution and insights into agronomic trait innovations of Sesamum species.</title>
        <authorList>
            <person name="Miao H."/>
            <person name="Wang L."/>
            <person name="Qu L."/>
            <person name="Liu H."/>
            <person name="Sun Y."/>
            <person name="Le M."/>
            <person name="Wang Q."/>
            <person name="Wei S."/>
            <person name="Zheng Y."/>
            <person name="Lin W."/>
            <person name="Duan Y."/>
            <person name="Cao H."/>
            <person name="Xiong S."/>
            <person name="Wang X."/>
            <person name="Wei L."/>
            <person name="Li C."/>
            <person name="Ma Q."/>
            <person name="Ju M."/>
            <person name="Zhao R."/>
            <person name="Li G."/>
            <person name="Mu C."/>
            <person name="Tian Q."/>
            <person name="Mei H."/>
            <person name="Zhang T."/>
            <person name="Gao T."/>
            <person name="Zhang H."/>
        </authorList>
    </citation>
    <scope>NUCLEOTIDE SEQUENCE</scope>
    <source>
        <strain evidence="3">K16</strain>
    </source>
</reference>
<reference evidence="3" key="1">
    <citation type="submission" date="2020-06" db="EMBL/GenBank/DDBJ databases">
        <authorList>
            <person name="Li T."/>
            <person name="Hu X."/>
            <person name="Zhang T."/>
            <person name="Song X."/>
            <person name="Zhang H."/>
            <person name="Dai N."/>
            <person name="Sheng W."/>
            <person name="Hou X."/>
            <person name="Wei L."/>
        </authorList>
    </citation>
    <scope>NUCLEOTIDE SEQUENCE</scope>
    <source>
        <strain evidence="3">K16</strain>
        <tissue evidence="3">Leaf</tissue>
    </source>
</reference>
<dbReference type="Pfam" id="PF14432">
    <property type="entry name" value="DYW_deaminase"/>
    <property type="match status" value="1"/>
</dbReference>
<comment type="similarity">
    <text evidence="1">Belongs to the PPR family. PCMP-H subfamily.</text>
</comment>
<comment type="caution">
    <text evidence="3">The sequence shown here is derived from an EMBL/GenBank/DDBJ whole genome shotgun (WGS) entry which is preliminary data.</text>
</comment>
<organism evidence="3 4">
    <name type="scientific">Sesamum angolense</name>
    <dbReference type="NCBI Taxonomy" id="2727404"/>
    <lineage>
        <taxon>Eukaryota</taxon>
        <taxon>Viridiplantae</taxon>
        <taxon>Streptophyta</taxon>
        <taxon>Embryophyta</taxon>
        <taxon>Tracheophyta</taxon>
        <taxon>Spermatophyta</taxon>
        <taxon>Magnoliopsida</taxon>
        <taxon>eudicotyledons</taxon>
        <taxon>Gunneridae</taxon>
        <taxon>Pentapetalae</taxon>
        <taxon>asterids</taxon>
        <taxon>lamiids</taxon>
        <taxon>Lamiales</taxon>
        <taxon>Pedaliaceae</taxon>
        <taxon>Sesamum</taxon>
    </lineage>
</organism>
<protein>
    <submittedName>
        <fullName evidence="3">Pentatricopeptide repeat-containing protein, mitochondrial</fullName>
    </submittedName>
</protein>
<evidence type="ECO:0000256" key="1">
    <source>
        <dbReference type="ARBA" id="ARBA00006643"/>
    </source>
</evidence>
<evidence type="ECO:0000313" key="4">
    <source>
        <dbReference type="Proteomes" id="UP001289374"/>
    </source>
</evidence>
<name>A0AAE2BMG8_9LAMI</name>
<accession>A0AAE2BMG8</accession>
<dbReference type="EMBL" id="JACGWL010000012">
    <property type="protein sequence ID" value="KAK4390768.1"/>
    <property type="molecule type" value="Genomic_DNA"/>
</dbReference>
<dbReference type="AlphaFoldDB" id="A0AAE2BMG8"/>
<feature type="domain" description="DYW" evidence="2">
    <location>
        <begin position="12"/>
        <end position="61"/>
    </location>
</feature>
<dbReference type="InterPro" id="IPR032867">
    <property type="entry name" value="DYW_dom"/>
</dbReference>
<sequence>MKESKYHGNMLSIQEEEKEETAGVHSEKLALAYALIKLPHSLQPIRIVKNLRMCDHCHRTIEAPYTENWFCLKFQRLLMEKLR</sequence>
<keyword evidence="4" id="KW-1185">Reference proteome</keyword>
<evidence type="ECO:0000313" key="3">
    <source>
        <dbReference type="EMBL" id="KAK4390768.1"/>
    </source>
</evidence>